<protein>
    <submittedName>
        <fullName evidence="1">Uncharacterized protein</fullName>
    </submittedName>
</protein>
<sequence>MPAPQLVQETDRTVTIVLVTAEQVKQLLDALDVSKAIDPDDISTRLLKHCASELSASLITVFFSCLSENKWPSV</sequence>
<reference evidence="1 2" key="1">
    <citation type="submission" date="2019-05" db="EMBL/GenBank/DDBJ databases">
        <title>Another draft genome of Portunus trituberculatus and its Hox gene families provides insights of decapod evolution.</title>
        <authorList>
            <person name="Jeong J.-H."/>
            <person name="Song I."/>
            <person name="Kim S."/>
            <person name="Choi T."/>
            <person name="Kim D."/>
            <person name="Ryu S."/>
            <person name="Kim W."/>
        </authorList>
    </citation>
    <scope>NUCLEOTIDE SEQUENCE [LARGE SCALE GENOMIC DNA]</scope>
    <source>
        <tissue evidence="1">Muscle</tissue>
    </source>
</reference>
<name>A0A5B7DH98_PORTR</name>
<dbReference type="EMBL" id="VSRR010000919">
    <property type="protein sequence ID" value="MPC20872.1"/>
    <property type="molecule type" value="Genomic_DNA"/>
</dbReference>
<accession>A0A5B7DH98</accession>
<evidence type="ECO:0000313" key="1">
    <source>
        <dbReference type="EMBL" id="MPC20872.1"/>
    </source>
</evidence>
<dbReference type="Proteomes" id="UP000324222">
    <property type="component" value="Unassembled WGS sequence"/>
</dbReference>
<organism evidence="1 2">
    <name type="scientific">Portunus trituberculatus</name>
    <name type="common">Swimming crab</name>
    <name type="synonym">Neptunus trituberculatus</name>
    <dbReference type="NCBI Taxonomy" id="210409"/>
    <lineage>
        <taxon>Eukaryota</taxon>
        <taxon>Metazoa</taxon>
        <taxon>Ecdysozoa</taxon>
        <taxon>Arthropoda</taxon>
        <taxon>Crustacea</taxon>
        <taxon>Multicrustacea</taxon>
        <taxon>Malacostraca</taxon>
        <taxon>Eumalacostraca</taxon>
        <taxon>Eucarida</taxon>
        <taxon>Decapoda</taxon>
        <taxon>Pleocyemata</taxon>
        <taxon>Brachyura</taxon>
        <taxon>Eubrachyura</taxon>
        <taxon>Portunoidea</taxon>
        <taxon>Portunidae</taxon>
        <taxon>Portuninae</taxon>
        <taxon>Portunus</taxon>
    </lineage>
</organism>
<evidence type="ECO:0000313" key="2">
    <source>
        <dbReference type="Proteomes" id="UP000324222"/>
    </source>
</evidence>
<gene>
    <name evidence="1" type="ORF">E2C01_013833</name>
</gene>
<keyword evidence="2" id="KW-1185">Reference proteome</keyword>
<dbReference type="AlphaFoldDB" id="A0A5B7DH98"/>
<proteinExistence type="predicted"/>
<comment type="caution">
    <text evidence="1">The sequence shown here is derived from an EMBL/GenBank/DDBJ whole genome shotgun (WGS) entry which is preliminary data.</text>
</comment>